<evidence type="ECO:0000256" key="4">
    <source>
        <dbReference type="ARBA" id="ARBA00012448"/>
    </source>
</evidence>
<feature type="active site" description="Acyl-ester intermediate" evidence="13">
    <location>
        <position position="66"/>
    </location>
</feature>
<evidence type="ECO:0000256" key="14">
    <source>
        <dbReference type="PIRSR" id="PIRSR618044-2"/>
    </source>
</evidence>
<dbReference type="InterPro" id="IPR012907">
    <property type="entry name" value="Peptidase_S11_C"/>
</dbReference>
<keyword evidence="9" id="KW-0133">Cell shape</keyword>
<dbReference type="GO" id="GO:0009002">
    <property type="term" value="F:serine-type D-Ala-D-Ala carboxypeptidase activity"/>
    <property type="evidence" value="ECO:0007669"/>
    <property type="project" value="UniProtKB-EC"/>
</dbReference>
<protein>
    <recommendedName>
        <fullName evidence="4">serine-type D-Ala-D-Ala carboxypeptidase</fullName>
        <ecNumber evidence="4">3.4.16.4</ecNumber>
    </recommendedName>
</protein>
<dbReference type="PANTHER" id="PTHR21581:SF6">
    <property type="entry name" value="TRAFFICKING PROTEIN PARTICLE COMPLEX SUBUNIT 12"/>
    <property type="match status" value="1"/>
</dbReference>
<evidence type="ECO:0000256" key="13">
    <source>
        <dbReference type="PIRSR" id="PIRSR618044-1"/>
    </source>
</evidence>
<organism evidence="18 19">
    <name type="scientific">SAR86 cluster bacterium</name>
    <dbReference type="NCBI Taxonomy" id="2030880"/>
    <lineage>
        <taxon>Bacteria</taxon>
        <taxon>Pseudomonadati</taxon>
        <taxon>Pseudomonadota</taxon>
        <taxon>Gammaproteobacteria</taxon>
        <taxon>SAR86 cluster</taxon>
    </lineage>
</organism>
<name>A0A2A5CBK9_9GAMM</name>
<evidence type="ECO:0000256" key="5">
    <source>
        <dbReference type="ARBA" id="ARBA00022645"/>
    </source>
</evidence>
<dbReference type="PRINTS" id="PR00725">
    <property type="entry name" value="DADACBPTASE1"/>
</dbReference>
<feature type="domain" description="Peptidase S11 D-Ala-D-Ala carboxypeptidase A C-terminal" evidence="17">
    <location>
        <begin position="278"/>
        <end position="368"/>
    </location>
</feature>
<keyword evidence="6" id="KW-0645">Protease</keyword>
<dbReference type="SUPFAM" id="SSF56601">
    <property type="entry name" value="beta-lactamase/transpeptidase-like"/>
    <property type="match status" value="1"/>
</dbReference>
<dbReference type="GO" id="GO:0009252">
    <property type="term" value="P:peptidoglycan biosynthetic process"/>
    <property type="evidence" value="ECO:0007669"/>
    <property type="project" value="UniProtKB-UniPathway"/>
</dbReference>
<dbReference type="InterPro" id="IPR037167">
    <property type="entry name" value="Peptidase_S11_C_sf"/>
</dbReference>
<keyword evidence="11" id="KW-0961">Cell wall biogenesis/degradation</keyword>
<comment type="caution">
    <text evidence="18">The sequence shown here is derived from an EMBL/GenBank/DDBJ whole genome shotgun (WGS) entry which is preliminary data.</text>
</comment>
<evidence type="ECO:0000256" key="10">
    <source>
        <dbReference type="ARBA" id="ARBA00022984"/>
    </source>
</evidence>
<dbReference type="GO" id="GO:0008360">
    <property type="term" value="P:regulation of cell shape"/>
    <property type="evidence" value="ECO:0007669"/>
    <property type="project" value="UniProtKB-KW"/>
</dbReference>
<dbReference type="EMBL" id="NVWI01000007">
    <property type="protein sequence ID" value="PCJ40945.1"/>
    <property type="molecule type" value="Genomic_DNA"/>
</dbReference>
<feature type="chain" id="PRO_5012901604" description="serine-type D-Ala-D-Ala carboxypeptidase" evidence="16">
    <location>
        <begin position="26"/>
        <end position="388"/>
    </location>
</feature>
<evidence type="ECO:0000256" key="3">
    <source>
        <dbReference type="ARBA" id="ARBA00007164"/>
    </source>
</evidence>
<dbReference type="Pfam" id="PF00768">
    <property type="entry name" value="Peptidase_S11"/>
    <property type="match status" value="1"/>
</dbReference>
<evidence type="ECO:0000259" key="17">
    <source>
        <dbReference type="SMART" id="SM00936"/>
    </source>
</evidence>
<evidence type="ECO:0000256" key="12">
    <source>
        <dbReference type="ARBA" id="ARBA00034000"/>
    </source>
</evidence>
<keyword evidence="8 18" id="KW-0378">Hydrolase</keyword>
<keyword evidence="7 16" id="KW-0732">Signal</keyword>
<keyword evidence="10" id="KW-0573">Peptidoglycan synthesis</keyword>
<accession>A0A2A5CBK9</accession>
<evidence type="ECO:0000313" key="18">
    <source>
        <dbReference type="EMBL" id="PCJ40945.1"/>
    </source>
</evidence>
<evidence type="ECO:0000256" key="15">
    <source>
        <dbReference type="RuleBase" id="RU004016"/>
    </source>
</evidence>
<dbReference type="Pfam" id="PF07943">
    <property type="entry name" value="PBP5_C"/>
    <property type="match status" value="1"/>
</dbReference>
<evidence type="ECO:0000256" key="1">
    <source>
        <dbReference type="ARBA" id="ARBA00003217"/>
    </source>
</evidence>
<dbReference type="SMART" id="SM00936">
    <property type="entry name" value="PBP5_C"/>
    <property type="match status" value="1"/>
</dbReference>
<dbReference type="EC" id="3.4.16.4" evidence="4"/>
<evidence type="ECO:0000256" key="7">
    <source>
        <dbReference type="ARBA" id="ARBA00022729"/>
    </source>
</evidence>
<dbReference type="AlphaFoldDB" id="A0A2A5CBK9"/>
<dbReference type="Proteomes" id="UP000228987">
    <property type="component" value="Unassembled WGS sequence"/>
</dbReference>
<feature type="active site" description="Proton acceptor" evidence="13">
    <location>
        <position position="69"/>
    </location>
</feature>
<dbReference type="UniPathway" id="UPA00219"/>
<feature type="signal peptide" evidence="16">
    <location>
        <begin position="1"/>
        <end position="25"/>
    </location>
</feature>
<dbReference type="SUPFAM" id="SSF69189">
    <property type="entry name" value="Penicillin-binding protein associated domain"/>
    <property type="match status" value="1"/>
</dbReference>
<comment type="similarity">
    <text evidence="3 15">Belongs to the peptidase S11 family.</text>
</comment>
<evidence type="ECO:0000256" key="16">
    <source>
        <dbReference type="SAM" id="SignalP"/>
    </source>
</evidence>
<evidence type="ECO:0000256" key="11">
    <source>
        <dbReference type="ARBA" id="ARBA00023316"/>
    </source>
</evidence>
<feature type="active site" evidence="13">
    <location>
        <position position="126"/>
    </location>
</feature>
<comment type="catalytic activity">
    <reaction evidence="12">
        <text>Preferential cleavage: (Ac)2-L-Lys-D-Ala-|-D-Ala. Also transpeptidation of peptidyl-alanyl moieties that are N-acyl substituents of D-alanine.</text>
        <dbReference type="EC" id="3.4.16.4"/>
    </reaction>
</comment>
<dbReference type="InterPro" id="IPR015956">
    <property type="entry name" value="Peniciliin-bd_prot_C_sf"/>
</dbReference>
<dbReference type="GO" id="GO:0006508">
    <property type="term" value="P:proteolysis"/>
    <property type="evidence" value="ECO:0007669"/>
    <property type="project" value="UniProtKB-KW"/>
</dbReference>
<feature type="binding site" evidence="14">
    <location>
        <position position="228"/>
    </location>
    <ligand>
        <name>substrate</name>
    </ligand>
</feature>
<dbReference type="GO" id="GO:0071555">
    <property type="term" value="P:cell wall organization"/>
    <property type="evidence" value="ECO:0007669"/>
    <property type="project" value="UniProtKB-KW"/>
</dbReference>
<dbReference type="PANTHER" id="PTHR21581">
    <property type="entry name" value="D-ALANYL-D-ALANINE CARBOXYPEPTIDASE"/>
    <property type="match status" value="1"/>
</dbReference>
<dbReference type="InterPro" id="IPR018044">
    <property type="entry name" value="Peptidase_S11"/>
</dbReference>
<dbReference type="InterPro" id="IPR001967">
    <property type="entry name" value="Peptidase_S11_N"/>
</dbReference>
<evidence type="ECO:0000256" key="8">
    <source>
        <dbReference type="ARBA" id="ARBA00022801"/>
    </source>
</evidence>
<evidence type="ECO:0000313" key="19">
    <source>
        <dbReference type="Proteomes" id="UP000228987"/>
    </source>
</evidence>
<evidence type="ECO:0000256" key="6">
    <source>
        <dbReference type="ARBA" id="ARBA00022670"/>
    </source>
</evidence>
<comment type="pathway">
    <text evidence="2">Cell wall biogenesis; peptidoglycan biosynthesis.</text>
</comment>
<evidence type="ECO:0000256" key="9">
    <source>
        <dbReference type="ARBA" id="ARBA00022960"/>
    </source>
</evidence>
<reference evidence="19" key="1">
    <citation type="submission" date="2017-08" db="EMBL/GenBank/DDBJ databases">
        <title>A dynamic microbial community with high functional redundancy inhabits the cold, oxic subseafloor aquifer.</title>
        <authorList>
            <person name="Tully B.J."/>
            <person name="Wheat C.G."/>
            <person name="Glazer B.T."/>
            <person name="Huber J.A."/>
        </authorList>
    </citation>
    <scope>NUCLEOTIDE SEQUENCE [LARGE SCALE GENOMIC DNA]</scope>
</reference>
<dbReference type="Gene3D" id="3.40.710.10">
    <property type="entry name" value="DD-peptidase/beta-lactamase superfamily"/>
    <property type="match status" value="1"/>
</dbReference>
<evidence type="ECO:0000256" key="2">
    <source>
        <dbReference type="ARBA" id="ARBA00004752"/>
    </source>
</evidence>
<keyword evidence="5 18" id="KW-0121">Carboxypeptidase</keyword>
<proteinExistence type="inferred from homology"/>
<dbReference type="Gene3D" id="2.60.410.10">
    <property type="entry name" value="D-Ala-D-Ala carboxypeptidase, C-terminal domain"/>
    <property type="match status" value="1"/>
</dbReference>
<comment type="function">
    <text evidence="1">Removes C-terminal D-alanyl residues from sugar-peptide cell wall precursors.</text>
</comment>
<gene>
    <name evidence="18" type="ORF">COA71_09785</name>
</gene>
<sequence length="388" mass="43086">MNIFNYRWAVLCLAIFAFGANSVLAQQARIIPRAPDIAATSYVLMDATTGDILVESNADIPLPPASLTKIMTDYVVASELENGNISLDDEVYISVKAWQMEGSKMFIQEGTTVRLEDLIYGMVVQSGNDASVALAEHVAGSEDAFADMMNQHAEMLGMENSYFINAHGMPEDQHVMSARDLSTLAQALIERFPENYEIYSVPEFTYNGIRQPNRNRLLFQDRNVDGMKTGFTDAAGYCLVASATRDGMRLIAVVMGTDSVNARTIEAQKLLTYGFRFYETHELFTGNEVLSSAEVWSGKSNTIDIGVQEQVFITIPNNSSDELLTELQIDESLRAPINAGDILGQVTISFDDQVYYQGEVIALQTIERGSLIKRIMDWLTLFFMSLFG</sequence>
<dbReference type="InterPro" id="IPR012338">
    <property type="entry name" value="Beta-lactam/transpept-like"/>
</dbReference>